<comment type="caution">
    <text evidence="1">The sequence shown here is derived from an EMBL/GenBank/DDBJ whole genome shotgun (WGS) entry which is preliminary data.</text>
</comment>
<dbReference type="Proteomes" id="UP001056120">
    <property type="component" value="Linkage Group LG01"/>
</dbReference>
<evidence type="ECO:0000313" key="1">
    <source>
        <dbReference type="EMBL" id="KAI3827584.1"/>
    </source>
</evidence>
<organism evidence="1 2">
    <name type="scientific">Smallanthus sonchifolius</name>
    <dbReference type="NCBI Taxonomy" id="185202"/>
    <lineage>
        <taxon>Eukaryota</taxon>
        <taxon>Viridiplantae</taxon>
        <taxon>Streptophyta</taxon>
        <taxon>Embryophyta</taxon>
        <taxon>Tracheophyta</taxon>
        <taxon>Spermatophyta</taxon>
        <taxon>Magnoliopsida</taxon>
        <taxon>eudicotyledons</taxon>
        <taxon>Gunneridae</taxon>
        <taxon>Pentapetalae</taxon>
        <taxon>asterids</taxon>
        <taxon>campanulids</taxon>
        <taxon>Asterales</taxon>
        <taxon>Asteraceae</taxon>
        <taxon>Asteroideae</taxon>
        <taxon>Heliantheae alliance</taxon>
        <taxon>Millerieae</taxon>
        <taxon>Smallanthus</taxon>
    </lineage>
</organism>
<gene>
    <name evidence="1" type="ORF">L1987_01662</name>
</gene>
<reference evidence="1 2" key="2">
    <citation type="journal article" date="2022" name="Mol. Ecol. Resour.">
        <title>The genomes of chicory, endive, great burdock and yacon provide insights into Asteraceae paleo-polyploidization history and plant inulin production.</title>
        <authorList>
            <person name="Fan W."/>
            <person name="Wang S."/>
            <person name="Wang H."/>
            <person name="Wang A."/>
            <person name="Jiang F."/>
            <person name="Liu H."/>
            <person name="Zhao H."/>
            <person name="Xu D."/>
            <person name="Zhang Y."/>
        </authorList>
    </citation>
    <scope>NUCLEOTIDE SEQUENCE [LARGE SCALE GENOMIC DNA]</scope>
    <source>
        <strain evidence="2">cv. Yunnan</strain>
        <tissue evidence="1">Leaves</tissue>
    </source>
</reference>
<protein>
    <submittedName>
        <fullName evidence="1">Uncharacterized protein</fullName>
    </submittedName>
</protein>
<evidence type="ECO:0000313" key="2">
    <source>
        <dbReference type="Proteomes" id="UP001056120"/>
    </source>
</evidence>
<keyword evidence="2" id="KW-1185">Reference proteome</keyword>
<accession>A0ACB9K5T9</accession>
<dbReference type="EMBL" id="CM042018">
    <property type="protein sequence ID" value="KAI3827584.1"/>
    <property type="molecule type" value="Genomic_DNA"/>
</dbReference>
<reference evidence="2" key="1">
    <citation type="journal article" date="2022" name="Mol. Ecol. Resour.">
        <title>The genomes of chicory, endive, great burdock and yacon provide insights into Asteraceae palaeo-polyploidization history and plant inulin production.</title>
        <authorList>
            <person name="Fan W."/>
            <person name="Wang S."/>
            <person name="Wang H."/>
            <person name="Wang A."/>
            <person name="Jiang F."/>
            <person name="Liu H."/>
            <person name="Zhao H."/>
            <person name="Xu D."/>
            <person name="Zhang Y."/>
        </authorList>
    </citation>
    <scope>NUCLEOTIDE SEQUENCE [LARGE SCALE GENOMIC DNA]</scope>
    <source>
        <strain evidence="2">cv. Yunnan</strain>
    </source>
</reference>
<name>A0ACB9K5T9_9ASTR</name>
<sequence>MPEANKATDVMPSIFDRSSSTPSIADTSTSHTLSSPSLTFIHFLSSFVVSDLIMVAVYDNDVQITNNPPSDGQVQTPSTQWSNIDRYLIKIDKKALDAIRMALPTKLLHSVKSYDNAKDL</sequence>
<proteinExistence type="predicted"/>